<reference evidence="2 3" key="1">
    <citation type="journal article" date="2015" name="Proc. Natl. Acad. Sci. U.S.A.">
        <title>The resurrection genome of Boea hygrometrica: A blueprint for survival of dehydration.</title>
        <authorList>
            <person name="Xiao L."/>
            <person name="Yang G."/>
            <person name="Zhang L."/>
            <person name="Yang X."/>
            <person name="Zhao S."/>
            <person name="Ji Z."/>
            <person name="Zhou Q."/>
            <person name="Hu M."/>
            <person name="Wang Y."/>
            <person name="Chen M."/>
            <person name="Xu Y."/>
            <person name="Jin H."/>
            <person name="Xiao X."/>
            <person name="Hu G."/>
            <person name="Bao F."/>
            <person name="Hu Y."/>
            <person name="Wan P."/>
            <person name="Li L."/>
            <person name="Deng X."/>
            <person name="Kuang T."/>
            <person name="Xiang C."/>
            <person name="Zhu J.K."/>
            <person name="Oliver M.J."/>
            <person name="He Y."/>
        </authorList>
    </citation>
    <scope>NUCLEOTIDE SEQUENCE [LARGE SCALE GENOMIC DNA]</scope>
    <source>
        <strain evidence="3">cv. XS01</strain>
    </source>
</reference>
<keyword evidence="3" id="KW-1185">Reference proteome</keyword>
<sequence length="136" mass="14534">MLRAALGRTPAASCASHGAGCANQWRNVCFVAGSRSRNLARRRSTAAQHLALDSAAIARIIVQILARPLDTASPPLAQQSGHHVAPVLRNLCAGQRPKFDRCSRQTRTSGARISSRRQVVSAAHGGGRRPSSKFLF</sequence>
<protein>
    <submittedName>
        <fullName evidence="2">Uncharacterized protein</fullName>
    </submittedName>
</protein>
<proteinExistence type="predicted"/>
<evidence type="ECO:0000313" key="3">
    <source>
        <dbReference type="Proteomes" id="UP000250235"/>
    </source>
</evidence>
<gene>
    <name evidence="2" type="ORF">F511_46738</name>
</gene>
<name>A0A2Z6ZSP8_9LAMI</name>
<dbReference type="Proteomes" id="UP000250235">
    <property type="component" value="Unassembled WGS sequence"/>
</dbReference>
<accession>A0A2Z6ZSP8</accession>
<feature type="region of interest" description="Disordered" evidence="1">
    <location>
        <begin position="103"/>
        <end position="136"/>
    </location>
</feature>
<dbReference type="AlphaFoldDB" id="A0A2Z6ZSP8"/>
<evidence type="ECO:0000256" key="1">
    <source>
        <dbReference type="SAM" id="MobiDB-lite"/>
    </source>
</evidence>
<feature type="compositionally biased region" description="Basic residues" evidence="1">
    <location>
        <begin position="126"/>
        <end position="136"/>
    </location>
</feature>
<organism evidence="2 3">
    <name type="scientific">Dorcoceras hygrometricum</name>
    <dbReference type="NCBI Taxonomy" id="472368"/>
    <lineage>
        <taxon>Eukaryota</taxon>
        <taxon>Viridiplantae</taxon>
        <taxon>Streptophyta</taxon>
        <taxon>Embryophyta</taxon>
        <taxon>Tracheophyta</taxon>
        <taxon>Spermatophyta</taxon>
        <taxon>Magnoliopsida</taxon>
        <taxon>eudicotyledons</taxon>
        <taxon>Gunneridae</taxon>
        <taxon>Pentapetalae</taxon>
        <taxon>asterids</taxon>
        <taxon>lamiids</taxon>
        <taxon>Lamiales</taxon>
        <taxon>Gesneriaceae</taxon>
        <taxon>Didymocarpoideae</taxon>
        <taxon>Trichosporeae</taxon>
        <taxon>Loxocarpinae</taxon>
        <taxon>Dorcoceras</taxon>
    </lineage>
</organism>
<evidence type="ECO:0000313" key="2">
    <source>
        <dbReference type="EMBL" id="KZT76237.1"/>
    </source>
</evidence>
<feature type="compositionally biased region" description="Polar residues" evidence="1">
    <location>
        <begin position="105"/>
        <end position="118"/>
    </location>
</feature>
<dbReference type="EMBL" id="KV139880">
    <property type="protein sequence ID" value="KZT76237.1"/>
    <property type="molecule type" value="Genomic_DNA"/>
</dbReference>